<dbReference type="EMBL" id="ML993591">
    <property type="protein sequence ID" value="KAF2168091.1"/>
    <property type="molecule type" value="Genomic_DNA"/>
</dbReference>
<dbReference type="Proteomes" id="UP000799537">
    <property type="component" value="Unassembled WGS sequence"/>
</dbReference>
<organism evidence="1 2">
    <name type="scientific">Zasmidium cellare ATCC 36951</name>
    <dbReference type="NCBI Taxonomy" id="1080233"/>
    <lineage>
        <taxon>Eukaryota</taxon>
        <taxon>Fungi</taxon>
        <taxon>Dikarya</taxon>
        <taxon>Ascomycota</taxon>
        <taxon>Pezizomycotina</taxon>
        <taxon>Dothideomycetes</taxon>
        <taxon>Dothideomycetidae</taxon>
        <taxon>Mycosphaerellales</taxon>
        <taxon>Mycosphaerellaceae</taxon>
        <taxon>Zasmidium</taxon>
    </lineage>
</organism>
<sequence>MSTVGGNSAGHGARNANIDHYDIEIGLDWGTFKWVAAYALSLQGEHVVTPSPLMISDVSHKVRMMATWDHQNRFIHGYELQGLANRDRNISDRIIDHFKLGLSDSPEVSSIRARNERILADIPGRDFNALITEHMRAVIADIKQSLRDSAELKLRFNEAQRDKLLDRLLVRITVPQMRVKVKNGRLSPDILKKGDVMAVMDLGSGTGDFGAFLLRELLTSSSRLDMTGHGSSGELCGSFRVDQNLYEAIKRREGRDWVVNSVSALQVAERDFERRALIAIEEIKQNFKETDDVCFGMIKGIGAAAVPISFTKEEIITALDEVIARIFSAMDKLVSKQTPSLIQVTGGFAKSWYLMKQIRERYSSERTVVVRPNDTDVGACFPVAVGSLLRYDNITMQTLPSQYGYALLQREVYLKDVHTESRDVSKTGKRTYQKPWVLGSPYQKNVDIVEDRILNIVPKGTVMKPGDHVLKFKRKLDYFVPVDNPRINDEFVYLDKTFHDHAASRDHEKEQRNLKPGEPQSAVKRIFRDGVHHWVSLDIALPEAQIQGFKKTRAADGKDYYELEARVVVRLVLEDMQIDFEILKPTKSGKRKAKKADDERMEVDSGDELLDDVAFVVRDRVWDGAHSDFAQA</sequence>
<accession>A0A6A6CM25</accession>
<dbReference type="InterPro" id="IPR043129">
    <property type="entry name" value="ATPase_NBD"/>
</dbReference>
<dbReference type="PANTHER" id="PTHR14187">
    <property type="entry name" value="ALPHA KINASE/ELONGATION FACTOR 2 KINASE"/>
    <property type="match status" value="1"/>
</dbReference>
<dbReference type="GeneID" id="54559176"/>
<keyword evidence="2" id="KW-1185">Reference proteome</keyword>
<evidence type="ECO:0000313" key="1">
    <source>
        <dbReference type="EMBL" id="KAF2168091.1"/>
    </source>
</evidence>
<proteinExistence type="predicted"/>
<gene>
    <name evidence="1" type="ORF">M409DRAFT_21536</name>
</gene>
<dbReference type="RefSeq" id="XP_033668980.1">
    <property type="nucleotide sequence ID" value="XM_033805904.1"/>
</dbReference>
<protein>
    <submittedName>
        <fullName evidence="1">Uncharacterized protein</fullName>
    </submittedName>
</protein>
<dbReference type="SUPFAM" id="SSF53067">
    <property type="entry name" value="Actin-like ATPase domain"/>
    <property type="match status" value="1"/>
</dbReference>
<dbReference type="AlphaFoldDB" id="A0A6A6CM25"/>
<reference evidence="1" key="1">
    <citation type="journal article" date="2020" name="Stud. Mycol.">
        <title>101 Dothideomycetes genomes: a test case for predicting lifestyles and emergence of pathogens.</title>
        <authorList>
            <person name="Haridas S."/>
            <person name="Albert R."/>
            <person name="Binder M."/>
            <person name="Bloem J."/>
            <person name="Labutti K."/>
            <person name="Salamov A."/>
            <person name="Andreopoulos B."/>
            <person name="Baker S."/>
            <person name="Barry K."/>
            <person name="Bills G."/>
            <person name="Bluhm B."/>
            <person name="Cannon C."/>
            <person name="Castanera R."/>
            <person name="Culley D."/>
            <person name="Daum C."/>
            <person name="Ezra D."/>
            <person name="Gonzalez J."/>
            <person name="Henrissat B."/>
            <person name="Kuo A."/>
            <person name="Liang C."/>
            <person name="Lipzen A."/>
            <person name="Lutzoni F."/>
            <person name="Magnuson J."/>
            <person name="Mondo S."/>
            <person name="Nolan M."/>
            <person name="Ohm R."/>
            <person name="Pangilinan J."/>
            <person name="Park H.-J."/>
            <person name="Ramirez L."/>
            <person name="Alfaro M."/>
            <person name="Sun H."/>
            <person name="Tritt A."/>
            <person name="Yoshinaga Y."/>
            <person name="Zwiers L.-H."/>
            <person name="Turgeon B."/>
            <person name="Goodwin S."/>
            <person name="Spatafora J."/>
            <person name="Crous P."/>
            <person name="Grigoriev I."/>
        </authorList>
    </citation>
    <scope>NUCLEOTIDE SEQUENCE</scope>
    <source>
        <strain evidence="1">ATCC 36951</strain>
    </source>
</reference>
<evidence type="ECO:0000313" key="2">
    <source>
        <dbReference type="Proteomes" id="UP000799537"/>
    </source>
</evidence>
<name>A0A6A6CM25_ZASCE</name>
<dbReference type="CDD" id="cd10170">
    <property type="entry name" value="ASKHA_NBD_HSP70"/>
    <property type="match status" value="1"/>
</dbReference>
<dbReference type="OrthoDB" id="3637243at2759"/>
<dbReference type="PANTHER" id="PTHR14187:SF5">
    <property type="entry name" value="HEAT SHOCK 70 KDA PROTEIN 12A"/>
    <property type="match status" value="1"/>
</dbReference>